<gene>
    <name evidence="1" type="ORF">SAMN04488107_0083</name>
</gene>
<proteinExistence type="predicted"/>
<evidence type="ECO:0000313" key="1">
    <source>
        <dbReference type="EMBL" id="SNR82681.1"/>
    </source>
</evidence>
<protein>
    <submittedName>
        <fullName evidence="1">Uncharacterized protein</fullName>
    </submittedName>
</protein>
<dbReference type="RefSeq" id="WP_089401962.1">
    <property type="nucleotide sequence ID" value="NZ_FZOH01000001.1"/>
</dbReference>
<accession>A0A238ZI13</accession>
<name>A0A238ZI13_9ACTN</name>
<dbReference type="Proteomes" id="UP000198386">
    <property type="component" value="Unassembled WGS sequence"/>
</dbReference>
<reference evidence="2" key="1">
    <citation type="submission" date="2017-06" db="EMBL/GenBank/DDBJ databases">
        <authorList>
            <person name="Varghese N."/>
            <person name="Submissions S."/>
        </authorList>
    </citation>
    <scope>NUCLEOTIDE SEQUENCE [LARGE SCALE GENOMIC DNA]</scope>
    <source>
        <strain evidence="2">DSM 45423</strain>
    </source>
</reference>
<organism evidence="1 2">
    <name type="scientific">Geodermatophilus saharensis</name>
    <dbReference type="NCBI Taxonomy" id="1137994"/>
    <lineage>
        <taxon>Bacteria</taxon>
        <taxon>Bacillati</taxon>
        <taxon>Actinomycetota</taxon>
        <taxon>Actinomycetes</taxon>
        <taxon>Geodermatophilales</taxon>
        <taxon>Geodermatophilaceae</taxon>
        <taxon>Geodermatophilus</taxon>
    </lineage>
</organism>
<dbReference type="AlphaFoldDB" id="A0A238ZI13"/>
<dbReference type="EMBL" id="FZOH01000001">
    <property type="protein sequence ID" value="SNR82681.1"/>
    <property type="molecule type" value="Genomic_DNA"/>
</dbReference>
<keyword evidence="2" id="KW-1185">Reference proteome</keyword>
<sequence>MGDRLWRLTPDRVDWHRNDCEERGVHLRRLPDRTLVPADRYEEELAAYEAARATGAAGPDGEAGTPEG</sequence>
<evidence type="ECO:0000313" key="2">
    <source>
        <dbReference type="Proteomes" id="UP000198386"/>
    </source>
</evidence>